<keyword evidence="3" id="KW-1185">Reference proteome</keyword>
<dbReference type="InterPro" id="IPR008906">
    <property type="entry name" value="HATC_C_dom"/>
</dbReference>
<dbReference type="Pfam" id="PF05699">
    <property type="entry name" value="Dimer_Tnp_hAT"/>
    <property type="match status" value="1"/>
</dbReference>
<dbReference type="OrthoDB" id="3268424at2759"/>
<name>A0A409XRC6_PSICY</name>
<protein>
    <recommendedName>
        <fullName evidence="1">HAT C-terminal dimerisation domain-containing protein</fullName>
    </recommendedName>
</protein>
<dbReference type="Proteomes" id="UP000283269">
    <property type="component" value="Unassembled WGS sequence"/>
</dbReference>
<comment type="caution">
    <text evidence="2">The sequence shown here is derived from an EMBL/GenBank/DDBJ whole genome shotgun (WGS) entry which is preliminary data.</text>
</comment>
<dbReference type="InParanoid" id="A0A409XRC6"/>
<dbReference type="EMBL" id="NHYD01000780">
    <property type="protein sequence ID" value="PPQ93369.1"/>
    <property type="molecule type" value="Genomic_DNA"/>
</dbReference>
<dbReference type="AlphaFoldDB" id="A0A409XRC6"/>
<evidence type="ECO:0000259" key="1">
    <source>
        <dbReference type="Pfam" id="PF05699"/>
    </source>
</evidence>
<dbReference type="GO" id="GO:0046983">
    <property type="term" value="F:protein dimerization activity"/>
    <property type="evidence" value="ECO:0007669"/>
    <property type="project" value="InterPro"/>
</dbReference>
<organism evidence="2 3">
    <name type="scientific">Psilocybe cyanescens</name>
    <dbReference type="NCBI Taxonomy" id="93625"/>
    <lineage>
        <taxon>Eukaryota</taxon>
        <taxon>Fungi</taxon>
        <taxon>Dikarya</taxon>
        <taxon>Basidiomycota</taxon>
        <taxon>Agaricomycotina</taxon>
        <taxon>Agaricomycetes</taxon>
        <taxon>Agaricomycetidae</taxon>
        <taxon>Agaricales</taxon>
        <taxon>Agaricineae</taxon>
        <taxon>Strophariaceae</taxon>
        <taxon>Psilocybe</taxon>
    </lineage>
</organism>
<accession>A0A409XRC6</accession>
<evidence type="ECO:0000313" key="3">
    <source>
        <dbReference type="Proteomes" id="UP000283269"/>
    </source>
</evidence>
<sequence>MGQDFCSAPATSVDAEHAFSTGCRRVSFMQHGMSSQTFQACMALGSWVKTPIFPKFSEVTQIIKDAIGNDN</sequence>
<proteinExistence type="predicted"/>
<dbReference type="STRING" id="93625.A0A409XRC6"/>
<gene>
    <name evidence="2" type="ORF">CVT25_014045</name>
</gene>
<evidence type="ECO:0000313" key="2">
    <source>
        <dbReference type="EMBL" id="PPQ93369.1"/>
    </source>
</evidence>
<reference evidence="2 3" key="1">
    <citation type="journal article" date="2018" name="Evol. Lett.">
        <title>Horizontal gene cluster transfer increased hallucinogenic mushroom diversity.</title>
        <authorList>
            <person name="Reynolds H.T."/>
            <person name="Vijayakumar V."/>
            <person name="Gluck-Thaler E."/>
            <person name="Korotkin H.B."/>
            <person name="Matheny P.B."/>
            <person name="Slot J.C."/>
        </authorList>
    </citation>
    <scope>NUCLEOTIDE SEQUENCE [LARGE SCALE GENOMIC DNA]</scope>
    <source>
        <strain evidence="2 3">2631</strain>
    </source>
</reference>
<feature type="domain" description="HAT C-terminal dimerisation" evidence="1">
    <location>
        <begin position="3"/>
        <end position="47"/>
    </location>
</feature>